<name>A0A8J2M2Q3_9BILA</name>
<evidence type="ECO:0000256" key="1">
    <source>
        <dbReference type="SAM" id="Phobius"/>
    </source>
</evidence>
<organism evidence="2 3">
    <name type="scientific">Cercopithifilaria johnstoni</name>
    <dbReference type="NCBI Taxonomy" id="2874296"/>
    <lineage>
        <taxon>Eukaryota</taxon>
        <taxon>Metazoa</taxon>
        <taxon>Ecdysozoa</taxon>
        <taxon>Nematoda</taxon>
        <taxon>Chromadorea</taxon>
        <taxon>Rhabditida</taxon>
        <taxon>Spirurina</taxon>
        <taxon>Spiruromorpha</taxon>
        <taxon>Filarioidea</taxon>
        <taxon>Onchocercidae</taxon>
        <taxon>Cercopithifilaria</taxon>
    </lineage>
</organism>
<dbReference type="EMBL" id="CAKAEH010001628">
    <property type="protein sequence ID" value="CAG9538156.1"/>
    <property type="molecule type" value="Genomic_DNA"/>
</dbReference>
<comment type="caution">
    <text evidence="2">The sequence shown here is derived from an EMBL/GenBank/DDBJ whole genome shotgun (WGS) entry which is preliminary data.</text>
</comment>
<keyword evidence="1" id="KW-0812">Transmembrane</keyword>
<keyword evidence="3" id="KW-1185">Reference proteome</keyword>
<gene>
    <name evidence="2" type="ORF">CJOHNSTONI_LOCUS7891</name>
</gene>
<sequence>MILPNYEAITLFCRRARVLCLYVFLKVLIGLAGMIGARVQAGVVALLDIRSEEEFVLTQYILVYAALVPLLINSFVYQEGPSLAHQLIESESGHQFRIR</sequence>
<accession>A0A8J2M2Q3</accession>
<dbReference type="AlphaFoldDB" id="A0A8J2M2Q3"/>
<keyword evidence="1" id="KW-0472">Membrane</keyword>
<feature type="transmembrane region" description="Helical" evidence="1">
    <location>
        <begin position="57"/>
        <end position="77"/>
    </location>
</feature>
<evidence type="ECO:0000313" key="2">
    <source>
        <dbReference type="EMBL" id="CAG9538156.1"/>
    </source>
</evidence>
<protein>
    <submittedName>
        <fullName evidence="2">Uncharacterized protein</fullName>
    </submittedName>
</protein>
<evidence type="ECO:0000313" key="3">
    <source>
        <dbReference type="Proteomes" id="UP000746747"/>
    </source>
</evidence>
<reference evidence="2" key="1">
    <citation type="submission" date="2021-09" db="EMBL/GenBank/DDBJ databases">
        <authorList>
            <consortium name="Pathogen Informatics"/>
        </authorList>
    </citation>
    <scope>NUCLEOTIDE SEQUENCE</scope>
</reference>
<dbReference type="Proteomes" id="UP000746747">
    <property type="component" value="Unassembled WGS sequence"/>
</dbReference>
<keyword evidence="1" id="KW-1133">Transmembrane helix</keyword>
<proteinExistence type="predicted"/>
<feature type="transmembrane region" description="Helical" evidence="1">
    <location>
        <begin position="19"/>
        <end position="37"/>
    </location>
</feature>